<feature type="domain" description="DAGKc" evidence="12">
    <location>
        <begin position="2"/>
        <end position="131"/>
    </location>
</feature>
<sequence length="291" mass="32662">MPRKKKILFIVNPTAGTRTHKFEEALISKWLDHERFDYEMHVTRHAGDGTETIQKRIAEFDGFIAVGGDGTVNEVFKGVLDSKKWFGVVPSGSGNGLARTLNIPMNIEGAFQTLNKGKVRSIDYVKINDDSFVNVAGIGFDAKVAHKFKNLKVRGLKSYAKVTLQEFGKSKDRPIKISFKGKTFKEKAMMVSFANSTQFGNNAFIAPKAELDDGKVNIVVLKKFQWLDVPFLVWQLFSKSIHQSRLQKEYAVKKATIESKKGIYLHIDGEARAKVNKVKLKVVRKGVKVIA</sequence>
<evidence type="ECO:0000256" key="3">
    <source>
        <dbReference type="ARBA" id="ARBA00022679"/>
    </source>
</evidence>
<dbReference type="NCBIfam" id="TIGR00147">
    <property type="entry name" value="YegS/Rv2252/BmrU family lipid kinase"/>
    <property type="match status" value="1"/>
</dbReference>
<dbReference type="InterPro" id="IPR001206">
    <property type="entry name" value="Diacylglycerol_kinase_cat_dom"/>
</dbReference>
<keyword evidence="5" id="KW-0547">Nucleotide-binding</keyword>
<reference evidence="13 14" key="1">
    <citation type="journal article" date="2023" name="Microbiol. Resour. Announc.">
        <title>Complete Genome Sequence of Imperialibacter roseus strain P4T.</title>
        <authorList>
            <person name="Tizabi D.R."/>
            <person name="Bachvaroff T."/>
            <person name="Hill R.T."/>
        </authorList>
    </citation>
    <scope>NUCLEOTIDE SEQUENCE [LARGE SCALE GENOMIC DNA]</scope>
    <source>
        <strain evidence="13 14">P4T</strain>
    </source>
</reference>
<keyword evidence="3" id="KW-0808">Transferase</keyword>
<evidence type="ECO:0000256" key="7">
    <source>
        <dbReference type="ARBA" id="ARBA00022840"/>
    </source>
</evidence>
<dbReference type="PROSITE" id="PS50146">
    <property type="entry name" value="DAGK"/>
    <property type="match status" value="1"/>
</dbReference>
<dbReference type="Pfam" id="PF19279">
    <property type="entry name" value="YegS_C"/>
    <property type="match status" value="1"/>
</dbReference>
<dbReference type="InterPro" id="IPR050187">
    <property type="entry name" value="Lipid_Phosphate_FormReg"/>
</dbReference>
<keyword evidence="4" id="KW-0479">Metal-binding</keyword>
<dbReference type="Gene3D" id="2.60.200.40">
    <property type="match status" value="1"/>
</dbReference>
<keyword evidence="6 13" id="KW-0418">Kinase</keyword>
<comment type="cofactor">
    <cofactor evidence="1">
        <name>Mg(2+)</name>
        <dbReference type="ChEBI" id="CHEBI:18420"/>
    </cofactor>
</comment>
<evidence type="ECO:0000313" key="13">
    <source>
        <dbReference type="EMBL" id="WOK07621.1"/>
    </source>
</evidence>
<dbReference type="Pfam" id="PF00781">
    <property type="entry name" value="DAGK_cat"/>
    <property type="match status" value="1"/>
</dbReference>
<dbReference type="InterPro" id="IPR005218">
    <property type="entry name" value="Diacylglycerol/lipid_kinase"/>
</dbReference>
<evidence type="ECO:0000256" key="4">
    <source>
        <dbReference type="ARBA" id="ARBA00022723"/>
    </source>
</evidence>
<evidence type="ECO:0000259" key="12">
    <source>
        <dbReference type="PROSITE" id="PS50146"/>
    </source>
</evidence>
<organism evidence="13 14">
    <name type="scientific">Imperialibacter roseus</name>
    <dbReference type="NCBI Taxonomy" id="1324217"/>
    <lineage>
        <taxon>Bacteria</taxon>
        <taxon>Pseudomonadati</taxon>
        <taxon>Bacteroidota</taxon>
        <taxon>Cytophagia</taxon>
        <taxon>Cytophagales</taxon>
        <taxon>Flammeovirgaceae</taxon>
        <taxon>Imperialibacter</taxon>
    </lineage>
</organism>
<dbReference type="InterPro" id="IPR016064">
    <property type="entry name" value="NAD/diacylglycerol_kinase_sf"/>
</dbReference>
<evidence type="ECO:0000256" key="8">
    <source>
        <dbReference type="ARBA" id="ARBA00022842"/>
    </source>
</evidence>
<evidence type="ECO:0000256" key="1">
    <source>
        <dbReference type="ARBA" id="ARBA00001946"/>
    </source>
</evidence>
<dbReference type="PANTHER" id="PTHR12358:SF106">
    <property type="entry name" value="LIPID KINASE YEGS"/>
    <property type="match status" value="1"/>
</dbReference>
<evidence type="ECO:0000256" key="5">
    <source>
        <dbReference type="ARBA" id="ARBA00022741"/>
    </source>
</evidence>
<dbReference type="Proteomes" id="UP001302349">
    <property type="component" value="Chromosome"/>
</dbReference>
<name>A0ABZ0IS98_9BACT</name>
<dbReference type="InterPro" id="IPR017438">
    <property type="entry name" value="ATP-NAD_kinase_N"/>
</dbReference>
<accession>A0ABZ0IS98</accession>
<gene>
    <name evidence="13" type="ORF">RT717_03160</name>
</gene>
<keyword evidence="8" id="KW-0460">Magnesium</keyword>
<dbReference type="InterPro" id="IPR045540">
    <property type="entry name" value="YegS/DAGK_C"/>
</dbReference>
<dbReference type="Gene3D" id="3.40.50.10330">
    <property type="entry name" value="Probable inorganic polyphosphate/atp-NAD kinase, domain 1"/>
    <property type="match status" value="1"/>
</dbReference>
<evidence type="ECO:0000256" key="6">
    <source>
        <dbReference type="ARBA" id="ARBA00022777"/>
    </source>
</evidence>
<evidence type="ECO:0000256" key="2">
    <source>
        <dbReference type="ARBA" id="ARBA00022516"/>
    </source>
</evidence>
<keyword evidence="11" id="KW-1208">Phospholipid metabolism</keyword>
<keyword evidence="10" id="KW-0594">Phospholipid biosynthesis</keyword>
<keyword evidence="7" id="KW-0067">ATP-binding</keyword>
<proteinExistence type="predicted"/>
<protein>
    <submittedName>
        <fullName evidence="13">YegS/Rv2252/BmrU family lipid kinase</fullName>
    </submittedName>
</protein>
<dbReference type="SUPFAM" id="SSF111331">
    <property type="entry name" value="NAD kinase/diacylglycerol kinase-like"/>
    <property type="match status" value="1"/>
</dbReference>
<dbReference type="RefSeq" id="WP_317490292.1">
    <property type="nucleotide sequence ID" value="NZ_CP136051.1"/>
</dbReference>
<keyword evidence="9" id="KW-0443">Lipid metabolism</keyword>
<dbReference type="SMART" id="SM00046">
    <property type="entry name" value="DAGKc"/>
    <property type="match status" value="1"/>
</dbReference>
<evidence type="ECO:0000256" key="10">
    <source>
        <dbReference type="ARBA" id="ARBA00023209"/>
    </source>
</evidence>
<dbReference type="PANTHER" id="PTHR12358">
    <property type="entry name" value="SPHINGOSINE KINASE"/>
    <property type="match status" value="1"/>
</dbReference>
<dbReference type="GO" id="GO:0016301">
    <property type="term" value="F:kinase activity"/>
    <property type="evidence" value="ECO:0007669"/>
    <property type="project" value="UniProtKB-KW"/>
</dbReference>
<evidence type="ECO:0000256" key="11">
    <source>
        <dbReference type="ARBA" id="ARBA00023264"/>
    </source>
</evidence>
<keyword evidence="2" id="KW-0444">Lipid biosynthesis</keyword>
<dbReference type="EMBL" id="CP136051">
    <property type="protein sequence ID" value="WOK07621.1"/>
    <property type="molecule type" value="Genomic_DNA"/>
</dbReference>
<keyword evidence="14" id="KW-1185">Reference proteome</keyword>
<evidence type="ECO:0000256" key="9">
    <source>
        <dbReference type="ARBA" id="ARBA00023098"/>
    </source>
</evidence>
<evidence type="ECO:0000313" key="14">
    <source>
        <dbReference type="Proteomes" id="UP001302349"/>
    </source>
</evidence>